<dbReference type="Gramene" id="ORGLA08G0077700.1">
    <property type="protein sequence ID" value="ORGLA08G0077700.1"/>
    <property type="gene ID" value="ORGLA08G0077700"/>
</dbReference>
<protein>
    <submittedName>
        <fullName evidence="2">Uncharacterized protein</fullName>
    </submittedName>
</protein>
<dbReference type="Proteomes" id="UP000007306">
    <property type="component" value="Chromosome 8"/>
</dbReference>
<accession>I1QH76</accession>
<reference evidence="2" key="1">
    <citation type="submission" date="2015-06" db="UniProtKB">
        <authorList>
            <consortium name="EnsemblPlants"/>
        </authorList>
    </citation>
    <scope>IDENTIFICATION</scope>
</reference>
<proteinExistence type="predicted"/>
<sequence length="122" mass="12687">MVVLTGTRWTALSGDGLRRTRGGRGGPQACEPDGGSPSGGERRPEAVVGGGARGKRCGGDRGLGRARQKGENGEGDAGLLFMGEEGADEGSENFTKNPVNVLRHVEPKKNPTISFPIINCID</sequence>
<organism evidence="2 3">
    <name type="scientific">Oryza glaberrima</name>
    <name type="common">African rice</name>
    <dbReference type="NCBI Taxonomy" id="4538"/>
    <lineage>
        <taxon>Eukaryota</taxon>
        <taxon>Viridiplantae</taxon>
        <taxon>Streptophyta</taxon>
        <taxon>Embryophyta</taxon>
        <taxon>Tracheophyta</taxon>
        <taxon>Spermatophyta</taxon>
        <taxon>Magnoliopsida</taxon>
        <taxon>Liliopsida</taxon>
        <taxon>Poales</taxon>
        <taxon>Poaceae</taxon>
        <taxon>BOP clade</taxon>
        <taxon>Oryzoideae</taxon>
        <taxon>Oryzeae</taxon>
        <taxon>Oryzinae</taxon>
        <taxon>Oryza</taxon>
    </lineage>
</organism>
<name>I1QH76_ORYGL</name>
<reference evidence="2 3" key="2">
    <citation type="submission" date="2018-04" db="EMBL/GenBank/DDBJ databases">
        <title>OglaRS2 (Oryza glaberrima Reference Sequence Version 2).</title>
        <authorList>
            <person name="Zhang J."/>
            <person name="Kudrna D."/>
            <person name="Lee S."/>
            <person name="Talag J."/>
            <person name="Rajasekar S."/>
            <person name="Wing R.A."/>
        </authorList>
    </citation>
    <scope>NUCLEOTIDE SEQUENCE [LARGE SCALE GENOMIC DNA]</scope>
    <source>
        <strain evidence="2 3">cv. IRGC 96717</strain>
    </source>
</reference>
<dbReference type="HOGENOM" id="CLU_2030382_0_0_1"/>
<evidence type="ECO:0000313" key="2">
    <source>
        <dbReference type="EnsemblPlants" id="ORGLA08G0077700.1"/>
    </source>
</evidence>
<keyword evidence="3" id="KW-1185">Reference proteome</keyword>
<evidence type="ECO:0000313" key="3">
    <source>
        <dbReference type="Proteomes" id="UP000007306"/>
    </source>
</evidence>
<dbReference type="EnsemblPlants" id="ORGLA08G0077700.1">
    <property type="protein sequence ID" value="ORGLA08G0077700.1"/>
    <property type="gene ID" value="ORGLA08G0077700"/>
</dbReference>
<feature type="region of interest" description="Disordered" evidence="1">
    <location>
        <begin position="1"/>
        <end position="94"/>
    </location>
</feature>
<evidence type="ECO:0000256" key="1">
    <source>
        <dbReference type="SAM" id="MobiDB-lite"/>
    </source>
</evidence>
<dbReference type="AlphaFoldDB" id="I1QH76"/>
<feature type="compositionally biased region" description="Basic and acidic residues" evidence="1">
    <location>
        <begin position="57"/>
        <end position="72"/>
    </location>
</feature>